<dbReference type="OrthoDB" id="348963at2759"/>
<keyword evidence="3" id="KW-1185">Reference proteome</keyword>
<protein>
    <submittedName>
        <fullName evidence="2">Uncharacterized protein</fullName>
    </submittedName>
</protein>
<name>U6N413_9EIME</name>
<dbReference type="GeneID" id="25477077"/>
<evidence type="ECO:0000313" key="2">
    <source>
        <dbReference type="EMBL" id="CDJ69479.1"/>
    </source>
</evidence>
<gene>
    <name evidence="2" type="ORF">ENH_00069440</name>
</gene>
<evidence type="ECO:0000313" key="3">
    <source>
        <dbReference type="Proteomes" id="UP000030754"/>
    </source>
</evidence>
<dbReference type="RefSeq" id="XP_013437946.1">
    <property type="nucleotide sequence ID" value="XM_013582492.1"/>
</dbReference>
<proteinExistence type="predicted"/>
<reference evidence="2" key="1">
    <citation type="submission" date="2013-10" db="EMBL/GenBank/DDBJ databases">
        <title>Genomic analysis of the causative agents of coccidiosis in chickens.</title>
        <authorList>
            <person name="Reid A.J."/>
            <person name="Blake D."/>
            <person name="Billington K."/>
            <person name="Browne H."/>
            <person name="Dunn M."/>
            <person name="Hung S."/>
            <person name="Kawahara F."/>
            <person name="Miranda-Saavedra D."/>
            <person name="Mourier T."/>
            <person name="Nagra H."/>
            <person name="Otto T.D."/>
            <person name="Rawlings N."/>
            <person name="Sanchez A."/>
            <person name="Sanders M."/>
            <person name="Subramaniam C."/>
            <person name="Tay Y."/>
            <person name="Dear P."/>
            <person name="Doerig C."/>
            <person name="Gruber A."/>
            <person name="Parkinson J."/>
            <person name="Shirley M."/>
            <person name="Wan K.L."/>
            <person name="Berriman M."/>
            <person name="Tomley F."/>
            <person name="Pain A."/>
        </authorList>
    </citation>
    <scope>NUCLEOTIDE SEQUENCE [LARGE SCALE GENOMIC DNA]</scope>
    <source>
        <strain evidence="2">Houghton</strain>
    </source>
</reference>
<evidence type="ECO:0000256" key="1">
    <source>
        <dbReference type="SAM" id="MobiDB-lite"/>
    </source>
</evidence>
<dbReference type="Proteomes" id="UP000030754">
    <property type="component" value="Unassembled WGS sequence"/>
</dbReference>
<feature type="region of interest" description="Disordered" evidence="1">
    <location>
        <begin position="103"/>
        <end position="122"/>
    </location>
</feature>
<dbReference type="PANTHER" id="PTHR15924">
    <property type="entry name" value="CLE"/>
    <property type="match status" value="1"/>
</dbReference>
<organism evidence="2 3">
    <name type="scientific">Eimeria necatrix</name>
    <dbReference type="NCBI Taxonomy" id="51315"/>
    <lineage>
        <taxon>Eukaryota</taxon>
        <taxon>Sar</taxon>
        <taxon>Alveolata</taxon>
        <taxon>Apicomplexa</taxon>
        <taxon>Conoidasida</taxon>
        <taxon>Coccidia</taxon>
        <taxon>Eucoccidiorida</taxon>
        <taxon>Eimeriorina</taxon>
        <taxon>Eimeriidae</taxon>
        <taxon>Eimeria</taxon>
    </lineage>
</organism>
<dbReference type="VEuPathDB" id="ToxoDB:ENH_00069440"/>
<reference evidence="2" key="2">
    <citation type="submission" date="2013-10" db="EMBL/GenBank/DDBJ databases">
        <authorList>
            <person name="Aslett M."/>
        </authorList>
    </citation>
    <scope>NUCLEOTIDE SEQUENCE [LARGE SCALE GENOMIC DNA]</scope>
    <source>
        <strain evidence="2">Houghton</strain>
    </source>
</reference>
<dbReference type="InterPro" id="IPR019265">
    <property type="entry name" value="RTRAF"/>
</dbReference>
<sequence length="262" mass="28264">MAPAATAAGAAAAAPAAAAAAAGLPRSLLRRLEVLQCPLPSGVHTPQFENLVLWLEETQIRCLPRQQRQEKLRSKGSSWWRAFLQVFVLWIFSEGTLKGVDPSEAQQQLEKEQQQQEQQQQQQRAAAAEAAKLMRAPLADALSCMQLPPLPSDASPEETLAALQAVEAGIAAETRAPAREGSYTTAEARQLLLQLPLLVGPPSGGSGGPQRGPFENQFAAAARLLQLQQLQQTQDSVNEALERMQLLTADPKTDHRLAKVGF</sequence>
<dbReference type="AlphaFoldDB" id="U6N413"/>
<dbReference type="EMBL" id="HG725738">
    <property type="protein sequence ID" value="CDJ69479.1"/>
    <property type="molecule type" value="Genomic_DNA"/>
</dbReference>
<accession>U6N413</accession>
<dbReference type="Pfam" id="PF10036">
    <property type="entry name" value="RLL"/>
    <property type="match status" value="2"/>
</dbReference>